<feature type="compositionally biased region" description="Basic and acidic residues" evidence="1">
    <location>
        <begin position="28"/>
        <end position="43"/>
    </location>
</feature>
<protein>
    <submittedName>
        <fullName evidence="2">1483_t:CDS:1</fullName>
    </submittedName>
</protein>
<evidence type="ECO:0000256" key="1">
    <source>
        <dbReference type="SAM" id="MobiDB-lite"/>
    </source>
</evidence>
<gene>
    <name evidence="2" type="ORF">FCALED_LOCUS17621</name>
</gene>
<organism evidence="2 3">
    <name type="scientific">Funneliformis caledonium</name>
    <dbReference type="NCBI Taxonomy" id="1117310"/>
    <lineage>
        <taxon>Eukaryota</taxon>
        <taxon>Fungi</taxon>
        <taxon>Fungi incertae sedis</taxon>
        <taxon>Mucoromycota</taxon>
        <taxon>Glomeromycotina</taxon>
        <taxon>Glomeromycetes</taxon>
        <taxon>Glomerales</taxon>
        <taxon>Glomeraceae</taxon>
        <taxon>Funneliformis</taxon>
    </lineage>
</organism>
<evidence type="ECO:0000313" key="3">
    <source>
        <dbReference type="Proteomes" id="UP000789570"/>
    </source>
</evidence>
<proteinExistence type="predicted"/>
<name>A0A9N9NYG0_9GLOM</name>
<dbReference type="Proteomes" id="UP000789570">
    <property type="component" value="Unassembled WGS sequence"/>
</dbReference>
<feature type="region of interest" description="Disordered" evidence="1">
    <location>
        <begin position="1"/>
        <end position="89"/>
    </location>
</feature>
<dbReference type="EMBL" id="CAJVPQ010028156">
    <property type="protein sequence ID" value="CAG8772497.1"/>
    <property type="molecule type" value="Genomic_DNA"/>
</dbReference>
<accession>A0A9N9NYG0</accession>
<evidence type="ECO:0000313" key="2">
    <source>
        <dbReference type="EMBL" id="CAG8772497.1"/>
    </source>
</evidence>
<feature type="non-terminal residue" evidence="2">
    <location>
        <position position="1"/>
    </location>
</feature>
<reference evidence="2" key="1">
    <citation type="submission" date="2021-06" db="EMBL/GenBank/DDBJ databases">
        <authorList>
            <person name="Kallberg Y."/>
            <person name="Tangrot J."/>
            <person name="Rosling A."/>
        </authorList>
    </citation>
    <scope>NUCLEOTIDE SEQUENCE</scope>
    <source>
        <strain evidence="2">UK204</strain>
    </source>
</reference>
<feature type="compositionally biased region" description="Polar residues" evidence="1">
    <location>
        <begin position="79"/>
        <end position="89"/>
    </location>
</feature>
<feature type="non-terminal residue" evidence="2">
    <location>
        <position position="89"/>
    </location>
</feature>
<comment type="caution">
    <text evidence="2">The sequence shown here is derived from an EMBL/GenBank/DDBJ whole genome shotgun (WGS) entry which is preliminary data.</text>
</comment>
<sequence length="89" mass="9920">RLYQATNRVRHGKNKNSYTSDEEFGGLDNKKVLEKLEGDKTTSREVPNSVSERLAPNYLGDVSKLDNAEGSSNNSNSNLGNDFNRNQNT</sequence>
<dbReference type="AlphaFoldDB" id="A0A9N9NYG0"/>
<keyword evidence="3" id="KW-1185">Reference proteome</keyword>